<proteinExistence type="predicted"/>
<sequence length="484" mass="52581">MAMLRILSLSGSVVIERPERLMTRPSAAMQEDRSDGPARHLLLTQMEFPQSATMQYMKEKGANLVTEVKGRLSRARSSSSGDALKLASGGGESRQAGAKAFYNCSPQEAHCRKLLVHQEALAGVVDRYMQAVLFALDDIALAHETLRAGLHQAADLVQPGWLEHVDALASSLRQGAEEGRAQLAAAATEVAHVRGRHREAVQLASEAQAAAMRRQHYEEKVRRLREDLTKARESLGSAALDPDDRRGSGLLSKSLNQRKTNNYDLKQGQLCRNEEKLTRMVELHQNAHASSLRSLLFCVTFGRQKLQVMFEEILRCCMESLIPAIHSQREEAVRRAPPPGPPGAGSPSPGAGFRPRARRLEDAPPEAAELSVGDLVCVQGLASAAQYNGENGTVRNLRPDGRIEIELVLDHPDPSGSPSPGPQSGSLHSKVLAVRPENLQRLATAPLPTQCSGLLGQGAESLTLEDFDPSKTRPHEDSDESSAM</sequence>
<dbReference type="AlphaFoldDB" id="A0A1Q9E3N5"/>
<reference evidence="2 3" key="1">
    <citation type="submission" date="2016-02" db="EMBL/GenBank/DDBJ databases">
        <title>Genome analysis of coral dinoflagellate symbionts highlights evolutionary adaptations to a symbiotic lifestyle.</title>
        <authorList>
            <person name="Aranda M."/>
            <person name="Li Y."/>
            <person name="Liew Y.J."/>
            <person name="Baumgarten S."/>
            <person name="Simakov O."/>
            <person name="Wilson M."/>
            <person name="Piel J."/>
            <person name="Ashoor H."/>
            <person name="Bougouffa S."/>
            <person name="Bajic V.B."/>
            <person name="Ryu T."/>
            <person name="Ravasi T."/>
            <person name="Bayer T."/>
            <person name="Micklem G."/>
            <person name="Kim H."/>
            <person name="Bhak J."/>
            <person name="Lajeunesse T.C."/>
            <person name="Voolstra C.R."/>
        </authorList>
    </citation>
    <scope>NUCLEOTIDE SEQUENCE [LARGE SCALE GENOMIC DNA]</scope>
    <source>
        <strain evidence="2 3">CCMP2467</strain>
    </source>
</reference>
<keyword evidence="3" id="KW-1185">Reference proteome</keyword>
<comment type="caution">
    <text evidence="2">The sequence shown here is derived from an EMBL/GenBank/DDBJ whole genome shotgun (WGS) entry which is preliminary data.</text>
</comment>
<organism evidence="2 3">
    <name type="scientific">Symbiodinium microadriaticum</name>
    <name type="common">Dinoflagellate</name>
    <name type="synonym">Zooxanthella microadriatica</name>
    <dbReference type="NCBI Taxonomy" id="2951"/>
    <lineage>
        <taxon>Eukaryota</taxon>
        <taxon>Sar</taxon>
        <taxon>Alveolata</taxon>
        <taxon>Dinophyceae</taxon>
        <taxon>Suessiales</taxon>
        <taxon>Symbiodiniaceae</taxon>
        <taxon>Symbiodinium</taxon>
    </lineage>
</organism>
<dbReference type="OMA" id="AKSMSEC"/>
<feature type="region of interest" description="Disordered" evidence="1">
    <location>
        <begin position="233"/>
        <end position="259"/>
    </location>
</feature>
<feature type="region of interest" description="Disordered" evidence="1">
    <location>
        <begin position="329"/>
        <end position="365"/>
    </location>
</feature>
<name>A0A1Q9E3N5_SYMMI</name>
<evidence type="ECO:0000313" key="3">
    <source>
        <dbReference type="Proteomes" id="UP000186817"/>
    </source>
</evidence>
<evidence type="ECO:0000256" key="1">
    <source>
        <dbReference type="SAM" id="MobiDB-lite"/>
    </source>
</evidence>
<dbReference type="Proteomes" id="UP000186817">
    <property type="component" value="Unassembled WGS sequence"/>
</dbReference>
<dbReference type="EMBL" id="LSRX01000275">
    <property type="protein sequence ID" value="OLQ02009.1"/>
    <property type="molecule type" value="Genomic_DNA"/>
</dbReference>
<feature type="region of interest" description="Disordered" evidence="1">
    <location>
        <begin position="444"/>
        <end position="484"/>
    </location>
</feature>
<gene>
    <name evidence="2" type="ORF">AK812_SmicGene15197</name>
</gene>
<dbReference type="OrthoDB" id="10386517at2759"/>
<accession>A0A1Q9E3N5</accession>
<protein>
    <submittedName>
        <fullName evidence="2">Uncharacterized protein</fullName>
    </submittedName>
</protein>
<evidence type="ECO:0000313" key="2">
    <source>
        <dbReference type="EMBL" id="OLQ02009.1"/>
    </source>
</evidence>